<protein>
    <submittedName>
        <fullName evidence="2">Uncharacterized protein</fullName>
    </submittedName>
</protein>
<feature type="transmembrane region" description="Helical" evidence="1">
    <location>
        <begin position="124"/>
        <end position="146"/>
    </location>
</feature>
<gene>
    <name evidence="2" type="ORF">SAMN05421874_101286</name>
</gene>
<proteinExistence type="predicted"/>
<keyword evidence="3" id="KW-1185">Reference proteome</keyword>
<feature type="transmembrane region" description="Helical" evidence="1">
    <location>
        <begin position="33"/>
        <end position="55"/>
    </location>
</feature>
<keyword evidence="1" id="KW-0472">Membrane</keyword>
<organism evidence="2 3">
    <name type="scientific">Nonomuraea maritima</name>
    <dbReference type="NCBI Taxonomy" id="683260"/>
    <lineage>
        <taxon>Bacteria</taxon>
        <taxon>Bacillati</taxon>
        <taxon>Actinomycetota</taxon>
        <taxon>Actinomycetes</taxon>
        <taxon>Streptosporangiales</taxon>
        <taxon>Streptosporangiaceae</taxon>
        <taxon>Nonomuraea</taxon>
    </lineage>
</organism>
<keyword evidence="1" id="KW-0812">Transmembrane</keyword>
<reference evidence="2 3" key="1">
    <citation type="submission" date="2016-10" db="EMBL/GenBank/DDBJ databases">
        <authorList>
            <person name="de Groot N.N."/>
        </authorList>
    </citation>
    <scope>NUCLEOTIDE SEQUENCE [LARGE SCALE GENOMIC DNA]</scope>
    <source>
        <strain evidence="2 3">CGMCC 4.5681</strain>
    </source>
</reference>
<evidence type="ECO:0000313" key="2">
    <source>
        <dbReference type="EMBL" id="SDJ27696.1"/>
    </source>
</evidence>
<evidence type="ECO:0000256" key="1">
    <source>
        <dbReference type="SAM" id="Phobius"/>
    </source>
</evidence>
<name>A0A1G8SEN6_9ACTN</name>
<dbReference type="STRING" id="683260.SAMN05421874_101286"/>
<keyword evidence="1" id="KW-1133">Transmembrane helix</keyword>
<accession>A0A1G8SEN6</accession>
<evidence type="ECO:0000313" key="3">
    <source>
        <dbReference type="Proteomes" id="UP000198683"/>
    </source>
</evidence>
<sequence length="156" mass="16414">MCARAAEGTIHGMTSSTSLLEQRAPVRAAPPGWIVWALRVTATGHLIGVLGQAVLAGMFVTGDVDLLAWHRDNAGFTYVLLFLQLVAAVLLWRPARFAGWPALATLGLVVAETAQVALGNARIIAAHFPLGMAIFGMSAVVTVWTWRGLRTAGGAA</sequence>
<feature type="transmembrane region" description="Helical" evidence="1">
    <location>
        <begin position="75"/>
        <end position="92"/>
    </location>
</feature>
<dbReference type="EMBL" id="FNFB01000001">
    <property type="protein sequence ID" value="SDJ27696.1"/>
    <property type="molecule type" value="Genomic_DNA"/>
</dbReference>
<dbReference type="Proteomes" id="UP000198683">
    <property type="component" value="Unassembled WGS sequence"/>
</dbReference>
<dbReference type="AlphaFoldDB" id="A0A1G8SEN6"/>
<feature type="transmembrane region" description="Helical" evidence="1">
    <location>
        <begin position="99"/>
        <end position="118"/>
    </location>
</feature>